<comment type="caution">
    <text evidence="3">The sequence shown here is derived from an EMBL/GenBank/DDBJ whole genome shotgun (WGS) entry which is preliminary data.</text>
</comment>
<dbReference type="SMART" id="SM00530">
    <property type="entry name" value="HTH_XRE"/>
    <property type="match status" value="1"/>
</dbReference>
<reference evidence="3" key="1">
    <citation type="submission" date="2022-03" db="EMBL/GenBank/DDBJ databases">
        <title>Bacterial whole genome sequence for Hymenobacter sp. DH14.</title>
        <authorList>
            <person name="Le V."/>
        </authorList>
    </citation>
    <scope>NUCLEOTIDE SEQUENCE</scope>
    <source>
        <strain evidence="3">DH14</strain>
    </source>
</reference>
<dbReference type="RefSeq" id="WP_241935586.1">
    <property type="nucleotide sequence ID" value="NZ_JALBGC010000002.1"/>
</dbReference>
<feature type="domain" description="HTH cro/C1-type" evidence="2">
    <location>
        <begin position="5"/>
        <end position="60"/>
    </location>
</feature>
<protein>
    <submittedName>
        <fullName evidence="3">Helix-turn-helix domain-containing protein</fullName>
    </submittedName>
</protein>
<gene>
    <name evidence="3" type="ORF">MON38_07740</name>
</gene>
<dbReference type="CDD" id="cd00093">
    <property type="entry name" value="HTH_XRE"/>
    <property type="match status" value="1"/>
</dbReference>
<dbReference type="Pfam" id="PF01381">
    <property type="entry name" value="HTH_3"/>
    <property type="match status" value="1"/>
</dbReference>
<dbReference type="InterPro" id="IPR001387">
    <property type="entry name" value="Cro/C1-type_HTH"/>
</dbReference>
<evidence type="ECO:0000313" key="4">
    <source>
        <dbReference type="Proteomes" id="UP001139193"/>
    </source>
</evidence>
<evidence type="ECO:0000256" key="1">
    <source>
        <dbReference type="SAM" id="MobiDB-lite"/>
    </source>
</evidence>
<proteinExistence type="predicted"/>
<keyword evidence="4" id="KW-1185">Reference proteome</keyword>
<dbReference type="AlphaFoldDB" id="A0A9X1VDS2"/>
<feature type="region of interest" description="Disordered" evidence="1">
    <location>
        <begin position="90"/>
        <end position="161"/>
    </location>
</feature>
<sequence>MVERIRTLLESRQLTPTQFADLIGVARPIVSHILSGRNKPSLEVVQRILAAMPELAMPWLLNGSGPMLAAAGNSGPEMVPTAIAPAALAPASPGIPAPQNAGGTPTIDPVPPKQSANNQYDGTVSRRADASTLPAGSLGEKRLDKAAAPAGRVGKPAPFKPASKLVATPKRFVAIPVATATPTAISEPETMQSQEPFEPSVAVPPVNVVASEVVANPMPAVPHPASQAPVTAGVAPEATSKAPESAMAQALFAGAEKPIRRIVIFYRDGSFADYQPE</sequence>
<dbReference type="SUPFAM" id="SSF47413">
    <property type="entry name" value="lambda repressor-like DNA-binding domains"/>
    <property type="match status" value="1"/>
</dbReference>
<evidence type="ECO:0000259" key="2">
    <source>
        <dbReference type="PROSITE" id="PS50943"/>
    </source>
</evidence>
<dbReference type="GO" id="GO:0003677">
    <property type="term" value="F:DNA binding"/>
    <property type="evidence" value="ECO:0007669"/>
    <property type="project" value="InterPro"/>
</dbReference>
<dbReference type="InterPro" id="IPR010982">
    <property type="entry name" value="Lambda_DNA-bd_dom_sf"/>
</dbReference>
<evidence type="ECO:0000313" key="3">
    <source>
        <dbReference type="EMBL" id="MCI1187309.1"/>
    </source>
</evidence>
<dbReference type="EMBL" id="JALBGC010000002">
    <property type="protein sequence ID" value="MCI1187309.1"/>
    <property type="molecule type" value="Genomic_DNA"/>
</dbReference>
<dbReference type="Proteomes" id="UP001139193">
    <property type="component" value="Unassembled WGS sequence"/>
</dbReference>
<organism evidence="3 4">
    <name type="scientific">Hymenobacter cyanobacteriorum</name>
    <dbReference type="NCBI Taxonomy" id="2926463"/>
    <lineage>
        <taxon>Bacteria</taxon>
        <taxon>Pseudomonadati</taxon>
        <taxon>Bacteroidota</taxon>
        <taxon>Cytophagia</taxon>
        <taxon>Cytophagales</taxon>
        <taxon>Hymenobacteraceae</taxon>
        <taxon>Hymenobacter</taxon>
    </lineage>
</organism>
<accession>A0A9X1VDS2</accession>
<name>A0A9X1VDS2_9BACT</name>
<dbReference type="PROSITE" id="PS50943">
    <property type="entry name" value="HTH_CROC1"/>
    <property type="match status" value="1"/>
</dbReference>
<dbReference type="Gene3D" id="1.10.260.40">
    <property type="entry name" value="lambda repressor-like DNA-binding domains"/>
    <property type="match status" value="1"/>
</dbReference>